<comment type="caution">
    <text evidence="2">The sequence shown here is derived from an EMBL/GenBank/DDBJ whole genome shotgun (WGS) entry which is preliminary data.</text>
</comment>
<proteinExistence type="predicted"/>
<dbReference type="Proteomes" id="UP000295680">
    <property type="component" value="Unassembled WGS sequence"/>
</dbReference>
<dbReference type="GO" id="GO:0008757">
    <property type="term" value="F:S-adenosylmethionine-dependent methyltransferase activity"/>
    <property type="evidence" value="ECO:0007669"/>
    <property type="project" value="InterPro"/>
</dbReference>
<dbReference type="AlphaFoldDB" id="A0A4V2S616"/>
<evidence type="ECO:0000313" key="3">
    <source>
        <dbReference type="Proteomes" id="UP000295680"/>
    </source>
</evidence>
<dbReference type="SUPFAM" id="SSF53335">
    <property type="entry name" value="S-adenosyl-L-methionine-dependent methyltransferases"/>
    <property type="match status" value="1"/>
</dbReference>
<feature type="domain" description="Methyltransferase type 11" evidence="1">
    <location>
        <begin position="58"/>
        <end position="155"/>
    </location>
</feature>
<dbReference type="GO" id="GO:0032259">
    <property type="term" value="P:methylation"/>
    <property type="evidence" value="ECO:0007669"/>
    <property type="project" value="UniProtKB-KW"/>
</dbReference>
<dbReference type="PANTHER" id="PTHR43591:SF24">
    <property type="entry name" value="2-METHOXY-6-POLYPRENYL-1,4-BENZOQUINOL METHYLASE, MITOCHONDRIAL"/>
    <property type="match status" value="1"/>
</dbReference>
<name>A0A4V2S616_9PSEU</name>
<keyword evidence="2" id="KW-0830">Ubiquinone</keyword>
<reference evidence="2 3" key="1">
    <citation type="submission" date="2019-03" db="EMBL/GenBank/DDBJ databases">
        <title>Genomic Encyclopedia of Type Strains, Phase IV (KMG-IV): sequencing the most valuable type-strain genomes for metagenomic binning, comparative biology and taxonomic classification.</title>
        <authorList>
            <person name="Goeker M."/>
        </authorList>
    </citation>
    <scope>NUCLEOTIDE SEQUENCE [LARGE SCALE GENOMIC DNA]</scope>
    <source>
        <strain evidence="2 3">DSM 45934</strain>
    </source>
</reference>
<sequence length="274" mass="28964">MSDVDQPVSFQAPKGVSNDADLQRLTMALDVQAKLLSVRRLRSWAHDALAPRPGHRAVDVGAGTGEELQVLAISVGPSGDAIGIEPNAGLRAEAERRAEAAGSTARFVDGDAYALPFENSSVDLVRCERVWQHLAEPERAAAEIFRVLRPGGRAVVIDTDWATTILHPGDPAVVDAMVQSWLNGHPNPFSGRRLAGLLTAAGLAVADIGSQAQIHDAGLIEMVRKSMGAGAVEAGVITEQQLDQLLTDLYAGADRGDFHSSVTMFAPVAHKTGD</sequence>
<dbReference type="PANTHER" id="PTHR43591">
    <property type="entry name" value="METHYLTRANSFERASE"/>
    <property type="match status" value="1"/>
</dbReference>
<keyword evidence="3" id="KW-1185">Reference proteome</keyword>
<dbReference type="RefSeq" id="WP_132123284.1">
    <property type="nucleotide sequence ID" value="NZ_SLWS01000009.1"/>
</dbReference>
<organism evidence="2 3">
    <name type="scientific">Actinocrispum wychmicini</name>
    <dbReference type="NCBI Taxonomy" id="1213861"/>
    <lineage>
        <taxon>Bacteria</taxon>
        <taxon>Bacillati</taxon>
        <taxon>Actinomycetota</taxon>
        <taxon>Actinomycetes</taxon>
        <taxon>Pseudonocardiales</taxon>
        <taxon>Pseudonocardiaceae</taxon>
        <taxon>Actinocrispum</taxon>
    </lineage>
</organism>
<dbReference type="InterPro" id="IPR029063">
    <property type="entry name" value="SAM-dependent_MTases_sf"/>
</dbReference>
<dbReference type="EMBL" id="SLWS01000009">
    <property type="protein sequence ID" value="TCO54310.1"/>
    <property type="molecule type" value="Genomic_DNA"/>
</dbReference>
<dbReference type="OrthoDB" id="3636702at2"/>
<dbReference type="Pfam" id="PF08241">
    <property type="entry name" value="Methyltransf_11"/>
    <property type="match status" value="1"/>
</dbReference>
<evidence type="ECO:0000259" key="1">
    <source>
        <dbReference type="Pfam" id="PF08241"/>
    </source>
</evidence>
<evidence type="ECO:0000313" key="2">
    <source>
        <dbReference type="EMBL" id="TCO54310.1"/>
    </source>
</evidence>
<dbReference type="CDD" id="cd02440">
    <property type="entry name" value="AdoMet_MTases"/>
    <property type="match status" value="1"/>
</dbReference>
<gene>
    <name evidence="2" type="ORF">EV192_109291</name>
</gene>
<protein>
    <submittedName>
        <fullName evidence="2">Ubiquinone/menaquinone biosynthesis C-methylase UbiE</fullName>
    </submittedName>
</protein>
<dbReference type="Gene3D" id="3.40.50.150">
    <property type="entry name" value="Vaccinia Virus protein VP39"/>
    <property type="match status" value="1"/>
</dbReference>
<keyword evidence="2" id="KW-0808">Transferase</keyword>
<keyword evidence="2" id="KW-0489">Methyltransferase</keyword>
<dbReference type="InterPro" id="IPR013216">
    <property type="entry name" value="Methyltransf_11"/>
</dbReference>
<accession>A0A4V2S616</accession>